<gene>
    <name evidence="1" type="ORF">HOP40_19705</name>
</gene>
<dbReference type="Gene3D" id="3.10.450.50">
    <property type="match status" value="1"/>
</dbReference>
<name>A0A6M6JN71_9PSEU</name>
<dbReference type="RefSeq" id="WP_172160717.1">
    <property type="nucleotide sequence ID" value="NZ_CP053564.1"/>
</dbReference>
<dbReference type="EMBL" id="CP053564">
    <property type="protein sequence ID" value="QJY47761.1"/>
    <property type="molecule type" value="Genomic_DNA"/>
</dbReference>
<evidence type="ECO:0000313" key="1">
    <source>
        <dbReference type="EMBL" id="QJY47761.1"/>
    </source>
</evidence>
<evidence type="ECO:0000313" key="2">
    <source>
        <dbReference type="Proteomes" id="UP000505377"/>
    </source>
</evidence>
<organism evidence="1 2">
    <name type="scientific">Pseudonocardia broussonetiae</name>
    <dbReference type="NCBI Taxonomy" id="2736640"/>
    <lineage>
        <taxon>Bacteria</taxon>
        <taxon>Bacillati</taxon>
        <taxon>Actinomycetota</taxon>
        <taxon>Actinomycetes</taxon>
        <taxon>Pseudonocardiales</taxon>
        <taxon>Pseudonocardiaceae</taxon>
        <taxon>Pseudonocardia</taxon>
    </lineage>
</organism>
<dbReference type="KEGG" id="pbro:HOP40_19705"/>
<sequence length="136" mass="15373">MLEAKQVAQAYARWIADGEPDFQAMMRPDLHDHVSGQRGPETWDMVWGWIERSFDERTAELHGWGTLDDGRIAVWVTLHGRHTGSGMPWLGDRAPSGAQIAWKQLHVFTVEGDRLTEHWAVRDDLSVIEAVDAANS</sequence>
<dbReference type="InterPro" id="IPR032710">
    <property type="entry name" value="NTF2-like_dom_sf"/>
</dbReference>
<dbReference type="Pfam" id="PF07366">
    <property type="entry name" value="SnoaL"/>
    <property type="match status" value="1"/>
</dbReference>
<keyword evidence="2" id="KW-1185">Reference proteome</keyword>
<dbReference type="AlphaFoldDB" id="A0A6M6JN71"/>
<dbReference type="Proteomes" id="UP000505377">
    <property type="component" value="Chromosome"/>
</dbReference>
<accession>A0A6M6JN71</accession>
<dbReference type="InterPro" id="IPR009959">
    <property type="entry name" value="Cyclase_SnoaL-like"/>
</dbReference>
<protein>
    <submittedName>
        <fullName evidence="1">SnoaL-like domain-containing protein</fullName>
    </submittedName>
</protein>
<reference evidence="1 2" key="1">
    <citation type="submission" date="2020-05" db="EMBL/GenBank/DDBJ databases">
        <authorList>
            <person name="Mo P."/>
        </authorList>
    </citation>
    <scope>NUCLEOTIDE SEQUENCE [LARGE SCALE GENOMIC DNA]</scope>
    <source>
        <strain evidence="1 2">Gen01</strain>
    </source>
</reference>
<dbReference type="GO" id="GO:0030638">
    <property type="term" value="P:polyketide metabolic process"/>
    <property type="evidence" value="ECO:0007669"/>
    <property type="project" value="InterPro"/>
</dbReference>
<proteinExistence type="predicted"/>
<dbReference type="SUPFAM" id="SSF54427">
    <property type="entry name" value="NTF2-like"/>
    <property type="match status" value="1"/>
</dbReference>